<keyword evidence="3 5" id="KW-0133">Cell shape</keyword>
<accession>A0A8J7QCQ5</accession>
<comment type="caution">
    <text evidence="9">The sequence shown here is derived from an EMBL/GenBank/DDBJ whole genome shotgun (WGS) entry which is preliminary data.</text>
</comment>
<sequence length="300" mass="33357">MAAFGLVKRYPELSLLLVLELVAFLIVSYQIQVGERLTLLERLSLMVVGPVQNLSDGAVGSVTRLVEDRETMTQLKQENERLQKNVEELFRVRTRLIEAEKQNQRLRDLLALPKPESWKYVYAEVIGRTSRREDTMILINKGSNDGLLPDHGVSSPSGVVGVVWEVSGAYAKVMPLNNPHSSVAALVQESRFSESFVSGMGGSVGRLQNFPNFETIQVGDLITTSGLDRIFPKNLHIGRVTSVLPSSDMFQEVRINLATDFSRLEEVVVLIQIEDDAGQTIVLDAEAGQTPQETPREDRP</sequence>
<dbReference type="Proteomes" id="UP000664417">
    <property type="component" value="Unassembled WGS sequence"/>
</dbReference>
<dbReference type="PANTHER" id="PTHR34138">
    <property type="entry name" value="CELL SHAPE-DETERMINING PROTEIN MREC"/>
    <property type="match status" value="1"/>
</dbReference>
<evidence type="ECO:0000256" key="2">
    <source>
        <dbReference type="ARBA" id="ARBA00013855"/>
    </source>
</evidence>
<dbReference type="Pfam" id="PF04085">
    <property type="entry name" value="MreC"/>
    <property type="match status" value="1"/>
</dbReference>
<keyword evidence="7" id="KW-0472">Membrane</keyword>
<dbReference type="RefSeq" id="WP_207862064.1">
    <property type="nucleotide sequence ID" value="NZ_JAFREP010000031.1"/>
</dbReference>
<dbReference type="Gene3D" id="2.40.10.350">
    <property type="entry name" value="Rod shape-determining protein MreC, domain 2"/>
    <property type="match status" value="1"/>
</dbReference>
<dbReference type="InterPro" id="IPR055342">
    <property type="entry name" value="MreC_beta-barrel_core"/>
</dbReference>
<feature type="domain" description="Rod shape-determining protein MreC beta-barrel core" evidence="8">
    <location>
        <begin position="125"/>
        <end position="270"/>
    </location>
</feature>
<evidence type="ECO:0000256" key="4">
    <source>
        <dbReference type="ARBA" id="ARBA00032089"/>
    </source>
</evidence>
<dbReference type="EMBL" id="JAFREP010000031">
    <property type="protein sequence ID" value="MBO1322092.1"/>
    <property type="molecule type" value="Genomic_DNA"/>
</dbReference>
<dbReference type="PIRSF" id="PIRSF038471">
    <property type="entry name" value="MreC"/>
    <property type="match status" value="1"/>
</dbReference>
<dbReference type="InterPro" id="IPR042175">
    <property type="entry name" value="Cell/Rod_MreC_2"/>
</dbReference>
<dbReference type="NCBIfam" id="TIGR00219">
    <property type="entry name" value="mreC"/>
    <property type="match status" value="1"/>
</dbReference>
<name>A0A8J7QCQ5_9BACT</name>
<gene>
    <name evidence="9" type="primary">mreC</name>
    <name evidence="9" type="ORF">J3U88_26685</name>
</gene>
<dbReference type="InterPro" id="IPR007221">
    <property type="entry name" value="MreC"/>
</dbReference>
<comment type="function">
    <text evidence="5">Involved in formation and maintenance of cell shape.</text>
</comment>
<evidence type="ECO:0000256" key="1">
    <source>
        <dbReference type="ARBA" id="ARBA00009369"/>
    </source>
</evidence>
<dbReference type="GO" id="GO:0008360">
    <property type="term" value="P:regulation of cell shape"/>
    <property type="evidence" value="ECO:0007669"/>
    <property type="project" value="UniProtKB-KW"/>
</dbReference>
<organism evidence="9 10">
    <name type="scientific">Acanthopleuribacter pedis</name>
    <dbReference type="NCBI Taxonomy" id="442870"/>
    <lineage>
        <taxon>Bacteria</taxon>
        <taxon>Pseudomonadati</taxon>
        <taxon>Acidobacteriota</taxon>
        <taxon>Holophagae</taxon>
        <taxon>Acanthopleuribacterales</taxon>
        <taxon>Acanthopleuribacteraceae</taxon>
        <taxon>Acanthopleuribacter</taxon>
    </lineage>
</organism>
<evidence type="ECO:0000256" key="6">
    <source>
        <dbReference type="SAM" id="Coils"/>
    </source>
</evidence>
<keyword evidence="7" id="KW-0812">Transmembrane</keyword>
<evidence type="ECO:0000259" key="8">
    <source>
        <dbReference type="Pfam" id="PF04085"/>
    </source>
</evidence>
<protein>
    <recommendedName>
        <fullName evidence="2 5">Cell shape-determining protein MreC</fullName>
    </recommendedName>
    <alternativeName>
        <fullName evidence="4 5">Cell shape protein MreC</fullName>
    </alternativeName>
</protein>
<evidence type="ECO:0000256" key="3">
    <source>
        <dbReference type="ARBA" id="ARBA00022960"/>
    </source>
</evidence>
<keyword evidence="6" id="KW-0175">Coiled coil</keyword>
<dbReference type="Gene3D" id="2.40.10.340">
    <property type="entry name" value="Rod shape-determining protein MreC, domain 1"/>
    <property type="match status" value="1"/>
</dbReference>
<dbReference type="GO" id="GO:0005886">
    <property type="term" value="C:plasma membrane"/>
    <property type="evidence" value="ECO:0007669"/>
    <property type="project" value="TreeGrafter"/>
</dbReference>
<evidence type="ECO:0000256" key="7">
    <source>
        <dbReference type="SAM" id="Phobius"/>
    </source>
</evidence>
<dbReference type="PANTHER" id="PTHR34138:SF1">
    <property type="entry name" value="CELL SHAPE-DETERMINING PROTEIN MREC"/>
    <property type="match status" value="1"/>
</dbReference>
<evidence type="ECO:0000313" key="9">
    <source>
        <dbReference type="EMBL" id="MBO1322092.1"/>
    </source>
</evidence>
<proteinExistence type="inferred from homology"/>
<reference evidence="9" key="1">
    <citation type="submission" date="2021-03" db="EMBL/GenBank/DDBJ databases">
        <authorList>
            <person name="Wang G."/>
        </authorList>
    </citation>
    <scope>NUCLEOTIDE SEQUENCE</scope>
    <source>
        <strain evidence="9">KCTC 12899</strain>
    </source>
</reference>
<evidence type="ECO:0000313" key="10">
    <source>
        <dbReference type="Proteomes" id="UP000664417"/>
    </source>
</evidence>
<evidence type="ECO:0000256" key="5">
    <source>
        <dbReference type="PIRNR" id="PIRNR038471"/>
    </source>
</evidence>
<dbReference type="AlphaFoldDB" id="A0A8J7QCQ5"/>
<feature type="coiled-coil region" evidence="6">
    <location>
        <begin position="65"/>
        <end position="99"/>
    </location>
</feature>
<feature type="transmembrane region" description="Helical" evidence="7">
    <location>
        <begin position="12"/>
        <end position="31"/>
    </location>
</feature>
<comment type="similarity">
    <text evidence="1 5">Belongs to the MreC family.</text>
</comment>
<keyword evidence="7" id="KW-1133">Transmembrane helix</keyword>
<keyword evidence="10" id="KW-1185">Reference proteome</keyword>
<dbReference type="InterPro" id="IPR042177">
    <property type="entry name" value="Cell/Rod_1"/>
</dbReference>